<feature type="signal peptide" evidence="2">
    <location>
        <begin position="1"/>
        <end position="28"/>
    </location>
</feature>
<dbReference type="InterPro" id="IPR050592">
    <property type="entry name" value="GDSL_lipolytic_enzyme"/>
</dbReference>
<protein>
    <recommendedName>
        <fullName evidence="5">GDSL esterase/lipase</fullName>
    </recommendedName>
</protein>
<name>A0ABD1N153_9FABA</name>
<evidence type="ECO:0000313" key="4">
    <source>
        <dbReference type="Proteomes" id="UP001603857"/>
    </source>
</evidence>
<reference evidence="3 4" key="1">
    <citation type="submission" date="2024-08" db="EMBL/GenBank/DDBJ databases">
        <title>Insights into the chromosomal genome structure of Flemingia macrophylla.</title>
        <authorList>
            <person name="Ding Y."/>
            <person name="Zhao Y."/>
            <person name="Bi W."/>
            <person name="Wu M."/>
            <person name="Zhao G."/>
            <person name="Gong Y."/>
            <person name="Li W."/>
            <person name="Zhang P."/>
        </authorList>
    </citation>
    <scope>NUCLEOTIDE SEQUENCE [LARGE SCALE GENOMIC DNA]</scope>
    <source>
        <strain evidence="3">DYQJB</strain>
        <tissue evidence="3">Leaf</tissue>
    </source>
</reference>
<dbReference type="PANTHER" id="PTHR45642">
    <property type="entry name" value="GDSL ESTERASE/LIPASE EXL3"/>
    <property type="match status" value="1"/>
</dbReference>
<feature type="chain" id="PRO_5044892364" description="GDSL esterase/lipase" evidence="2">
    <location>
        <begin position="29"/>
        <end position="366"/>
    </location>
</feature>
<comment type="similarity">
    <text evidence="1">Belongs to the 'GDSL' lipolytic enzyme family.</text>
</comment>
<gene>
    <name evidence="3" type="ORF">Fmac_009756</name>
</gene>
<evidence type="ECO:0008006" key="5">
    <source>
        <dbReference type="Google" id="ProtNLM"/>
    </source>
</evidence>
<dbReference type="Pfam" id="PF00657">
    <property type="entry name" value="Lipase_GDSL"/>
    <property type="match status" value="1"/>
</dbReference>
<keyword evidence="4" id="KW-1185">Reference proteome</keyword>
<dbReference type="Proteomes" id="UP001603857">
    <property type="component" value="Unassembled WGS sequence"/>
</dbReference>
<dbReference type="FunFam" id="3.40.50.1110:FF:000003">
    <property type="entry name" value="GDSL esterase/lipase APG"/>
    <property type="match status" value="1"/>
</dbReference>
<evidence type="ECO:0000256" key="2">
    <source>
        <dbReference type="SAM" id="SignalP"/>
    </source>
</evidence>
<evidence type="ECO:0000313" key="3">
    <source>
        <dbReference type="EMBL" id="KAL2341816.1"/>
    </source>
</evidence>
<sequence>MEYSMVKVKLMILTLALVIMNMPWCSSSLSVAVDIHKVRQLAAKYNVSCLLVFGDSSVDSGNNNALHTTMKSNFPPYGKDFFNSQPTGRFSNGRLTTDFIAETLGYRKVVPPFLDPNLKPEDLPYGVSFASAATGFDDYTAEVSNVLSVSKQLEYFEHYKIHLRKVVGVARAEFITRNALYIVSVGTNDFLQNYFLEPTRPKQFSLQEYENFLISRFSKDIEAMHRLGAKMLVVVGVPPLGCVPLTKAIFNQEGCVERLNKVAYSFNEKLSQQLGNLKTKLGLKATLIDVYNIIQSAVINPKKYGFIESSKGCVGTGTIEYADSCRGVSTCSNPDEYVFWDAVHPTQKMYKIIADEATESLVKEFF</sequence>
<dbReference type="EMBL" id="JBGMDY010000003">
    <property type="protein sequence ID" value="KAL2341816.1"/>
    <property type="molecule type" value="Genomic_DNA"/>
</dbReference>
<dbReference type="Gene3D" id="3.40.50.1110">
    <property type="entry name" value="SGNH hydrolase"/>
    <property type="match status" value="1"/>
</dbReference>
<dbReference type="CDD" id="cd01837">
    <property type="entry name" value="SGNH_plant_lipase_like"/>
    <property type="match status" value="1"/>
</dbReference>
<organism evidence="3 4">
    <name type="scientific">Flemingia macrophylla</name>
    <dbReference type="NCBI Taxonomy" id="520843"/>
    <lineage>
        <taxon>Eukaryota</taxon>
        <taxon>Viridiplantae</taxon>
        <taxon>Streptophyta</taxon>
        <taxon>Embryophyta</taxon>
        <taxon>Tracheophyta</taxon>
        <taxon>Spermatophyta</taxon>
        <taxon>Magnoliopsida</taxon>
        <taxon>eudicotyledons</taxon>
        <taxon>Gunneridae</taxon>
        <taxon>Pentapetalae</taxon>
        <taxon>rosids</taxon>
        <taxon>fabids</taxon>
        <taxon>Fabales</taxon>
        <taxon>Fabaceae</taxon>
        <taxon>Papilionoideae</taxon>
        <taxon>50 kb inversion clade</taxon>
        <taxon>NPAAA clade</taxon>
        <taxon>indigoferoid/millettioid clade</taxon>
        <taxon>Phaseoleae</taxon>
        <taxon>Flemingia</taxon>
    </lineage>
</organism>
<dbReference type="InterPro" id="IPR035669">
    <property type="entry name" value="SGNH_plant_lipase-like"/>
</dbReference>
<dbReference type="AlphaFoldDB" id="A0ABD1N153"/>
<keyword evidence="2" id="KW-0732">Signal</keyword>
<dbReference type="SUPFAM" id="SSF52266">
    <property type="entry name" value="SGNH hydrolase"/>
    <property type="match status" value="1"/>
</dbReference>
<dbReference type="PANTHER" id="PTHR45642:SF7">
    <property type="entry name" value="GDSL ESTERASE_LIPASE"/>
    <property type="match status" value="1"/>
</dbReference>
<dbReference type="InterPro" id="IPR036514">
    <property type="entry name" value="SGNH_hydro_sf"/>
</dbReference>
<evidence type="ECO:0000256" key="1">
    <source>
        <dbReference type="ARBA" id="ARBA00008668"/>
    </source>
</evidence>
<comment type="caution">
    <text evidence="3">The sequence shown here is derived from an EMBL/GenBank/DDBJ whole genome shotgun (WGS) entry which is preliminary data.</text>
</comment>
<dbReference type="InterPro" id="IPR001087">
    <property type="entry name" value="GDSL"/>
</dbReference>
<accession>A0ABD1N153</accession>
<proteinExistence type="inferred from homology"/>